<dbReference type="EMBL" id="GG662603">
    <property type="protein sequence ID" value="EWS73027.1"/>
    <property type="molecule type" value="Genomic_DNA"/>
</dbReference>
<reference evidence="2" key="1">
    <citation type="journal article" date="2006" name="PLoS Biol.">
        <title>Macronuclear genome sequence of the ciliate Tetrahymena thermophila, a model eukaryote.</title>
        <authorList>
            <person name="Eisen J.A."/>
            <person name="Coyne R.S."/>
            <person name="Wu M."/>
            <person name="Wu D."/>
            <person name="Thiagarajan M."/>
            <person name="Wortman J.R."/>
            <person name="Badger J.H."/>
            <person name="Ren Q."/>
            <person name="Amedeo P."/>
            <person name="Jones K.M."/>
            <person name="Tallon L.J."/>
            <person name="Delcher A.L."/>
            <person name="Salzberg S.L."/>
            <person name="Silva J.C."/>
            <person name="Haas B.J."/>
            <person name="Majoros W.H."/>
            <person name="Farzad M."/>
            <person name="Carlton J.M."/>
            <person name="Smith R.K. Jr."/>
            <person name="Garg J."/>
            <person name="Pearlman R.E."/>
            <person name="Karrer K.M."/>
            <person name="Sun L."/>
            <person name="Manning G."/>
            <person name="Elde N.C."/>
            <person name="Turkewitz A.P."/>
            <person name="Asai D.J."/>
            <person name="Wilkes D.E."/>
            <person name="Wang Y."/>
            <person name="Cai H."/>
            <person name="Collins K."/>
            <person name="Stewart B.A."/>
            <person name="Lee S.R."/>
            <person name="Wilamowska K."/>
            <person name="Weinberg Z."/>
            <person name="Ruzzo W.L."/>
            <person name="Wloga D."/>
            <person name="Gaertig J."/>
            <person name="Frankel J."/>
            <person name="Tsao C.-C."/>
            <person name="Gorovsky M.A."/>
            <person name="Keeling P.J."/>
            <person name="Waller R.F."/>
            <person name="Patron N.J."/>
            <person name="Cherry J.M."/>
            <person name="Stover N.A."/>
            <person name="Krieger C.J."/>
            <person name="del Toro C."/>
            <person name="Ryder H.F."/>
            <person name="Williamson S.C."/>
            <person name="Barbeau R.A."/>
            <person name="Hamilton E.P."/>
            <person name="Orias E."/>
        </authorList>
    </citation>
    <scope>NUCLEOTIDE SEQUENCE [LARGE SCALE GENOMIC DNA]</scope>
    <source>
        <strain evidence="2">SB210</strain>
    </source>
</reference>
<evidence type="ECO:0000313" key="1">
    <source>
        <dbReference type="EMBL" id="EWS73027.1"/>
    </source>
</evidence>
<dbReference type="Proteomes" id="UP000009168">
    <property type="component" value="Unassembled WGS sequence"/>
</dbReference>
<evidence type="ECO:0000313" key="2">
    <source>
        <dbReference type="Proteomes" id="UP000009168"/>
    </source>
</evidence>
<gene>
    <name evidence="1" type="ORF">TTHERM_000149719</name>
</gene>
<name>W7X6L1_TETTS</name>
<keyword evidence="2" id="KW-1185">Reference proteome</keyword>
<protein>
    <submittedName>
        <fullName evidence="1">Uncharacterized protein</fullName>
    </submittedName>
</protein>
<dbReference type="InParanoid" id="W7X6L1"/>
<dbReference type="GeneID" id="24437544"/>
<dbReference type="AlphaFoldDB" id="W7X6L1"/>
<proteinExistence type="predicted"/>
<accession>W7X6L1</accession>
<organism evidence="1 2">
    <name type="scientific">Tetrahymena thermophila (strain SB210)</name>
    <dbReference type="NCBI Taxonomy" id="312017"/>
    <lineage>
        <taxon>Eukaryota</taxon>
        <taxon>Sar</taxon>
        <taxon>Alveolata</taxon>
        <taxon>Ciliophora</taxon>
        <taxon>Intramacronucleata</taxon>
        <taxon>Oligohymenophorea</taxon>
        <taxon>Hymenostomatida</taxon>
        <taxon>Tetrahymenina</taxon>
        <taxon>Tetrahymenidae</taxon>
        <taxon>Tetrahymena</taxon>
    </lineage>
</organism>
<dbReference type="RefSeq" id="XP_012654424.1">
    <property type="nucleotide sequence ID" value="XM_012798970.1"/>
</dbReference>
<sequence>MSRLRILTQLKHSQQQSFLQYFSCFYAQDQVILHALKIMQKAQSHLKLCILDNLNLQKLNKQINKQNYYIIICNLLGHSYQVFFKIQLNLILYFLNSQFYYDTAENNNQSS</sequence>
<dbReference type="KEGG" id="tet:TTHERM_000149719"/>